<dbReference type="GO" id="GO:0008080">
    <property type="term" value="F:N-acetyltransferase activity"/>
    <property type="evidence" value="ECO:0007669"/>
    <property type="project" value="InterPro"/>
</dbReference>
<sequence length="194" mass="21744">MMAQQNQPPANVTVRRADHPGDLGWVVMAHGEIYDRQFGWNIDFEALVARIVADFAIDHDPAREAAWIAEVDGERAGCVFLVSGDEPETAKLRILLVTPTSRGLGIGTRLVDECLTFARNAHYRRVVLWTNDVLVSARRIYQAFGFTLTGEEPHRSFGHDLVGQTWTLELEHLIRQPPFEMPLVERGGRKAATA</sequence>
<evidence type="ECO:0000313" key="4">
    <source>
        <dbReference type="Proteomes" id="UP000185124"/>
    </source>
</evidence>
<dbReference type="EMBL" id="FSQT01000001">
    <property type="protein sequence ID" value="SIM51964.1"/>
    <property type="molecule type" value="Genomic_DNA"/>
</dbReference>
<dbReference type="PANTHER" id="PTHR13947:SF37">
    <property type="entry name" value="LD18367P"/>
    <property type="match status" value="1"/>
</dbReference>
<dbReference type="Pfam" id="PF00583">
    <property type="entry name" value="Acetyltransf_1"/>
    <property type="match status" value="1"/>
</dbReference>
<dbReference type="SUPFAM" id="SSF55729">
    <property type="entry name" value="Acyl-CoA N-acyltransferases (Nat)"/>
    <property type="match status" value="1"/>
</dbReference>
<dbReference type="RefSeq" id="WP_244298323.1">
    <property type="nucleotide sequence ID" value="NZ_FSQT01000001.1"/>
</dbReference>
<dbReference type="PROSITE" id="PS51186">
    <property type="entry name" value="GNAT"/>
    <property type="match status" value="1"/>
</dbReference>
<keyword evidence="4" id="KW-1185">Reference proteome</keyword>
<protein>
    <submittedName>
        <fullName evidence="3">Acetyltransferase (GNAT) family protein</fullName>
    </submittedName>
</protein>
<organism evidence="3 4">
    <name type="scientific">Micromonospora cremea</name>
    <dbReference type="NCBI Taxonomy" id="709881"/>
    <lineage>
        <taxon>Bacteria</taxon>
        <taxon>Bacillati</taxon>
        <taxon>Actinomycetota</taxon>
        <taxon>Actinomycetes</taxon>
        <taxon>Micromonosporales</taxon>
        <taxon>Micromonosporaceae</taxon>
        <taxon>Micromonospora</taxon>
    </lineage>
</organism>
<dbReference type="InterPro" id="IPR016181">
    <property type="entry name" value="Acyl_CoA_acyltransferase"/>
</dbReference>
<dbReference type="InterPro" id="IPR050769">
    <property type="entry name" value="NAT_camello-type"/>
</dbReference>
<gene>
    <name evidence="3" type="ORF">SAMN04489832_0382</name>
</gene>
<dbReference type="AlphaFoldDB" id="A0A1N5TU87"/>
<dbReference type="PANTHER" id="PTHR13947">
    <property type="entry name" value="GNAT FAMILY N-ACETYLTRANSFERASE"/>
    <property type="match status" value="1"/>
</dbReference>
<evidence type="ECO:0000313" key="3">
    <source>
        <dbReference type="EMBL" id="SIM51964.1"/>
    </source>
</evidence>
<dbReference type="Proteomes" id="UP000185124">
    <property type="component" value="Unassembled WGS sequence"/>
</dbReference>
<dbReference type="CDD" id="cd04301">
    <property type="entry name" value="NAT_SF"/>
    <property type="match status" value="1"/>
</dbReference>
<accession>A0A1N5TU87</accession>
<feature type="domain" description="N-acetyltransferase" evidence="2">
    <location>
        <begin position="12"/>
        <end position="171"/>
    </location>
</feature>
<dbReference type="Gene3D" id="3.40.630.30">
    <property type="match status" value="1"/>
</dbReference>
<name>A0A1N5TU87_9ACTN</name>
<keyword evidence="1 3" id="KW-0808">Transferase</keyword>
<reference evidence="4" key="1">
    <citation type="submission" date="2016-12" db="EMBL/GenBank/DDBJ databases">
        <authorList>
            <person name="Varghese N."/>
            <person name="Submissions S."/>
        </authorList>
    </citation>
    <scope>NUCLEOTIDE SEQUENCE [LARGE SCALE GENOMIC DNA]</scope>
    <source>
        <strain evidence="4">DSM 45599</strain>
    </source>
</reference>
<evidence type="ECO:0000259" key="2">
    <source>
        <dbReference type="PROSITE" id="PS51186"/>
    </source>
</evidence>
<dbReference type="InterPro" id="IPR000182">
    <property type="entry name" value="GNAT_dom"/>
</dbReference>
<dbReference type="STRING" id="709881.SAMN04489832_0382"/>
<proteinExistence type="predicted"/>
<evidence type="ECO:0000256" key="1">
    <source>
        <dbReference type="ARBA" id="ARBA00022679"/>
    </source>
</evidence>